<dbReference type="Proteomes" id="UP000035929">
    <property type="component" value="Unassembled WGS sequence"/>
</dbReference>
<evidence type="ECO:0008006" key="4">
    <source>
        <dbReference type="Google" id="ProtNLM"/>
    </source>
</evidence>
<gene>
    <name evidence="2" type="ORF">VP06_23390</name>
</gene>
<dbReference type="Gene3D" id="3.90.330.10">
    <property type="entry name" value="Nitrile hydratase alpha /Thiocyanate hydrolase gamma"/>
    <property type="match status" value="1"/>
</dbReference>
<dbReference type="InterPro" id="IPR036648">
    <property type="entry name" value="CN_Hdrase_a/SCN_Hdrase_g_sf"/>
</dbReference>
<dbReference type="AlphaFoldDB" id="A0A0J6UUK0"/>
<dbReference type="RefSeq" id="WP_048466181.1">
    <property type="nucleotide sequence ID" value="NZ_LABX01000191.1"/>
</dbReference>
<sequence>MTTETKEQKIDEILGRALRDKDFRDKLTNDPAAAAAECGLSVEEMDLIAGGLAIGDSLLNPQTVAWCTGKTCNETGKRQSIGDPRVNNPRVNNPRVSPVFRPQVRPQWRGEADAPDGETRVKEDVE</sequence>
<feature type="region of interest" description="Disordered" evidence="1">
    <location>
        <begin position="74"/>
        <end position="126"/>
    </location>
</feature>
<comment type="caution">
    <text evidence="2">The sequence shown here is derived from an EMBL/GenBank/DDBJ whole genome shotgun (WGS) entry which is preliminary data.</text>
</comment>
<proteinExistence type="predicted"/>
<accession>A0A0J6UUK0</accession>
<dbReference type="PATRIC" id="fig|270351.6.peg.2577"/>
<name>A0A0J6UUK0_9HYPH</name>
<organism evidence="2 3">
    <name type="scientific">Methylobacterium aquaticum</name>
    <dbReference type="NCBI Taxonomy" id="270351"/>
    <lineage>
        <taxon>Bacteria</taxon>
        <taxon>Pseudomonadati</taxon>
        <taxon>Pseudomonadota</taxon>
        <taxon>Alphaproteobacteria</taxon>
        <taxon>Hyphomicrobiales</taxon>
        <taxon>Methylobacteriaceae</taxon>
        <taxon>Methylobacterium</taxon>
    </lineage>
</organism>
<dbReference type="EMBL" id="LABX01000191">
    <property type="protein sequence ID" value="KMO29891.1"/>
    <property type="molecule type" value="Genomic_DNA"/>
</dbReference>
<evidence type="ECO:0000313" key="3">
    <source>
        <dbReference type="Proteomes" id="UP000035929"/>
    </source>
</evidence>
<feature type="compositionally biased region" description="Low complexity" evidence="1">
    <location>
        <begin position="84"/>
        <end position="102"/>
    </location>
</feature>
<dbReference type="GO" id="GO:0003824">
    <property type="term" value="F:catalytic activity"/>
    <property type="evidence" value="ECO:0007669"/>
    <property type="project" value="InterPro"/>
</dbReference>
<evidence type="ECO:0000313" key="2">
    <source>
        <dbReference type="EMBL" id="KMO29891.1"/>
    </source>
</evidence>
<dbReference type="NCBIfam" id="NF038399">
    <property type="entry name" value="NH_RiPP_Os17"/>
    <property type="match status" value="1"/>
</dbReference>
<dbReference type="SUPFAM" id="SSF56209">
    <property type="entry name" value="Nitrile hydratase alpha chain"/>
    <property type="match status" value="1"/>
</dbReference>
<feature type="compositionally biased region" description="Basic and acidic residues" evidence="1">
    <location>
        <begin position="108"/>
        <end position="126"/>
    </location>
</feature>
<dbReference type="GO" id="GO:0046914">
    <property type="term" value="F:transition metal ion binding"/>
    <property type="evidence" value="ECO:0007669"/>
    <property type="project" value="InterPro"/>
</dbReference>
<evidence type="ECO:0000256" key="1">
    <source>
        <dbReference type="SAM" id="MobiDB-lite"/>
    </source>
</evidence>
<reference evidence="2 3" key="1">
    <citation type="submission" date="2015-03" db="EMBL/GenBank/DDBJ databases">
        <title>Genome sequencing of Methylobacterium aquaticum DSM16371 type strain.</title>
        <authorList>
            <person name="Chaudhry V."/>
            <person name="Patil P.B."/>
        </authorList>
    </citation>
    <scope>NUCLEOTIDE SEQUENCE [LARGE SCALE GENOMIC DNA]</scope>
    <source>
        <strain evidence="2 3">DSM 16371</strain>
    </source>
</reference>
<protein>
    <recommendedName>
        <fullName evidence="4">Nif11 domain-containing protein</fullName>
    </recommendedName>
</protein>